<reference evidence="2" key="1">
    <citation type="submission" date="2018-02" db="EMBL/GenBank/DDBJ databases">
        <title>Rhizophora mucronata_Transcriptome.</title>
        <authorList>
            <person name="Meera S.P."/>
            <person name="Sreeshan A."/>
            <person name="Augustine A."/>
        </authorList>
    </citation>
    <scope>NUCLEOTIDE SEQUENCE</scope>
    <source>
        <tissue evidence="2">Leaf</tissue>
    </source>
</reference>
<name>A0A2P2PBT3_RHIMU</name>
<accession>A0A2P2PBT3</accession>
<sequence>MPNYQQQQIPDPRLNQPTHGQQKDLGS</sequence>
<evidence type="ECO:0000313" key="2">
    <source>
        <dbReference type="EMBL" id="MBX52071.1"/>
    </source>
</evidence>
<organism evidence="2">
    <name type="scientific">Rhizophora mucronata</name>
    <name type="common">Asiatic mangrove</name>
    <dbReference type="NCBI Taxonomy" id="61149"/>
    <lineage>
        <taxon>Eukaryota</taxon>
        <taxon>Viridiplantae</taxon>
        <taxon>Streptophyta</taxon>
        <taxon>Embryophyta</taxon>
        <taxon>Tracheophyta</taxon>
        <taxon>Spermatophyta</taxon>
        <taxon>Magnoliopsida</taxon>
        <taxon>eudicotyledons</taxon>
        <taxon>Gunneridae</taxon>
        <taxon>Pentapetalae</taxon>
        <taxon>rosids</taxon>
        <taxon>fabids</taxon>
        <taxon>Malpighiales</taxon>
        <taxon>Rhizophoraceae</taxon>
        <taxon>Rhizophora</taxon>
    </lineage>
</organism>
<protein>
    <submittedName>
        <fullName evidence="2">Uncharacterized protein</fullName>
    </submittedName>
</protein>
<feature type="compositionally biased region" description="Polar residues" evidence="1">
    <location>
        <begin position="1"/>
        <end position="20"/>
    </location>
</feature>
<dbReference type="AlphaFoldDB" id="A0A2P2PBT3"/>
<dbReference type="EMBL" id="GGEC01071587">
    <property type="protein sequence ID" value="MBX52071.1"/>
    <property type="molecule type" value="Transcribed_RNA"/>
</dbReference>
<feature type="region of interest" description="Disordered" evidence="1">
    <location>
        <begin position="1"/>
        <end position="27"/>
    </location>
</feature>
<proteinExistence type="predicted"/>
<evidence type="ECO:0000256" key="1">
    <source>
        <dbReference type="SAM" id="MobiDB-lite"/>
    </source>
</evidence>